<organism evidence="2 3">
    <name type="scientific">Tribolium castaneum</name>
    <name type="common">Red flour beetle</name>
    <dbReference type="NCBI Taxonomy" id="7070"/>
    <lineage>
        <taxon>Eukaryota</taxon>
        <taxon>Metazoa</taxon>
        <taxon>Ecdysozoa</taxon>
        <taxon>Arthropoda</taxon>
        <taxon>Hexapoda</taxon>
        <taxon>Insecta</taxon>
        <taxon>Pterygota</taxon>
        <taxon>Neoptera</taxon>
        <taxon>Endopterygota</taxon>
        <taxon>Coleoptera</taxon>
        <taxon>Polyphaga</taxon>
        <taxon>Cucujiformia</taxon>
        <taxon>Tenebrionidae</taxon>
        <taxon>Tenebrionidae incertae sedis</taxon>
        <taxon>Tribolium</taxon>
    </lineage>
</organism>
<reference evidence="2 3" key="1">
    <citation type="journal article" date="2008" name="Nature">
        <title>The genome of the model beetle and pest Tribolium castaneum.</title>
        <authorList>
            <consortium name="Tribolium Genome Sequencing Consortium"/>
            <person name="Richards S."/>
            <person name="Gibbs R.A."/>
            <person name="Weinstock G.M."/>
            <person name="Brown S.J."/>
            <person name="Denell R."/>
            <person name="Beeman R.W."/>
            <person name="Gibbs R."/>
            <person name="Beeman R.W."/>
            <person name="Brown S.J."/>
            <person name="Bucher G."/>
            <person name="Friedrich M."/>
            <person name="Grimmelikhuijzen C.J."/>
            <person name="Klingler M."/>
            <person name="Lorenzen M."/>
            <person name="Richards S."/>
            <person name="Roth S."/>
            <person name="Schroder R."/>
            <person name="Tautz D."/>
            <person name="Zdobnov E.M."/>
            <person name="Muzny D."/>
            <person name="Gibbs R.A."/>
            <person name="Weinstock G.M."/>
            <person name="Attaway T."/>
            <person name="Bell S."/>
            <person name="Buhay C.J."/>
            <person name="Chandrabose M.N."/>
            <person name="Chavez D."/>
            <person name="Clerk-Blankenburg K.P."/>
            <person name="Cree A."/>
            <person name="Dao M."/>
            <person name="Davis C."/>
            <person name="Chacko J."/>
            <person name="Dinh H."/>
            <person name="Dugan-Rocha S."/>
            <person name="Fowler G."/>
            <person name="Garner T.T."/>
            <person name="Garnes J."/>
            <person name="Gnirke A."/>
            <person name="Hawes A."/>
            <person name="Hernandez J."/>
            <person name="Hines S."/>
            <person name="Holder M."/>
            <person name="Hume J."/>
            <person name="Jhangiani S.N."/>
            <person name="Joshi V."/>
            <person name="Khan Z.M."/>
            <person name="Jackson L."/>
            <person name="Kovar C."/>
            <person name="Kowis A."/>
            <person name="Lee S."/>
            <person name="Lewis L.R."/>
            <person name="Margolis J."/>
            <person name="Morgan M."/>
            <person name="Nazareth L.V."/>
            <person name="Nguyen N."/>
            <person name="Okwuonu G."/>
            <person name="Parker D."/>
            <person name="Richards S."/>
            <person name="Ruiz S.J."/>
            <person name="Santibanez J."/>
            <person name="Savard J."/>
            <person name="Scherer S.E."/>
            <person name="Schneider B."/>
            <person name="Sodergren E."/>
            <person name="Tautz D."/>
            <person name="Vattahil S."/>
            <person name="Villasana D."/>
            <person name="White C.S."/>
            <person name="Wright R."/>
            <person name="Park Y."/>
            <person name="Beeman R.W."/>
            <person name="Lord J."/>
            <person name="Oppert B."/>
            <person name="Lorenzen M."/>
            <person name="Brown S."/>
            <person name="Wang L."/>
            <person name="Savard J."/>
            <person name="Tautz D."/>
            <person name="Richards S."/>
            <person name="Weinstock G."/>
            <person name="Gibbs R.A."/>
            <person name="Liu Y."/>
            <person name="Worley K."/>
            <person name="Weinstock G."/>
            <person name="Elsik C.G."/>
            <person name="Reese J.T."/>
            <person name="Elhaik E."/>
            <person name="Landan G."/>
            <person name="Graur D."/>
            <person name="Arensburger P."/>
            <person name="Atkinson P."/>
            <person name="Beeman R.W."/>
            <person name="Beidler J."/>
            <person name="Brown S.J."/>
            <person name="Demuth J.P."/>
            <person name="Drury D.W."/>
            <person name="Du Y.Z."/>
            <person name="Fujiwara H."/>
            <person name="Lorenzen M."/>
            <person name="Maselli V."/>
            <person name="Osanai M."/>
            <person name="Park Y."/>
            <person name="Robertson H.M."/>
            <person name="Tu Z."/>
            <person name="Wang J.J."/>
            <person name="Wang S."/>
            <person name="Richards S."/>
            <person name="Song H."/>
            <person name="Zhang L."/>
            <person name="Sodergren E."/>
            <person name="Werner D."/>
            <person name="Stanke M."/>
            <person name="Morgenstern B."/>
            <person name="Solovyev V."/>
            <person name="Kosarev P."/>
            <person name="Brown G."/>
            <person name="Chen H.C."/>
            <person name="Ermolaeva O."/>
            <person name="Hlavina W."/>
            <person name="Kapustin Y."/>
            <person name="Kiryutin B."/>
            <person name="Kitts P."/>
            <person name="Maglott D."/>
            <person name="Pruitt K."/>
            <person name="Sapojnikov V."/>
            <person name="Souvorov A."/>
            <person name="Mackey A.J."/>
            <person name="Waterhouse R.M."/>
            <person name="Wyder S."/>
            <person name="Zdobnov E.M."/>
            <person name="Zdobnov E.M."/>
            <person name="Wyder S."/>
            <person name="Kriventseva E.V."/>
            <person name="Kadowaki T."/>
            <person name="Bork P."/>
            <person name="Aranda M."/>
            <person name="Bao R."/>
            <person name="Beermann A."/>
            <person name="Berns N."/>
            <person name="Bolognesi R."/>
            <person name="Bonneton F."/>
            <person name="Bopp D."/>
            <person name="Brown S.J."/>
            <person name="Bucher G."/>
            <person name="Butts T."/>
            <person name="Chaumot A."/>
            <person name="Denell R.E."/>
            <person name="Ferrier D.E."/>
            <person name="Friedrich M."/>
            <person name="Gordon C.M."/>
            <person name="Jindra M."/>
            <person name="Klingler M."/>
            <person name="Lan Q."/>
            <person name="Lattorff H.M."/>
            <person name="Laudet V."/>
            <person name="von Levetsow C."/>
            <person name="Liu Z."/>
            <person name="Lutz R."/>
            <person name="Lynch J.A."/>
            <person name="da Fonseca R.N."/>
            <person name="Posnien N."/>
            <person name="Reuter R."/>
            <person name="Roth S."/>
            <person name="Savard J."/>
            <person name="Schinko J.B."/>
            <person name="Schmitt C."/>
            <person name="Schoppmeier M."/>
            <person name="Schroder R."/>
            <person name="Shippy T.D."/>
            <person name="Simonnet F."/>
            <person name="Marques-Souza H."/>
            <person name="Tautz D."/>
            <person name="Tomoyasu Y."/>
            <person name="Trauner J."/>
            <person name="Van der Zee M."/>
            <person name="Vervoort M."/>
            <person name="Wittkopp N."/>
            <person name="Wimmer E.A."/>
            <person name="Yang X."/>
            <person name="Jones A.K."/>
            <person name="Sattelle D.B."/>
            <person name="Ebert P.R."/>
            <person name="Nelson D."/>
            <person name="Scott J.G."/>
            <person name="Beeman R.W."/>
            <person name="Muthukrishnan S."/>
            <person name="Kramer K.J."/>
            <person name="Arakane Y."/>
            <person name="Beeman R.W."/>
            <person name="Zhu Q."/>
            <person name="Hogenkamp D."/>
            <person name="Dixit R."/>
            <person name="Oppert B."/>
            <person name="Jiang H."/>
            <person name="Zou Z."/>
            <person name="Marshall J."/>
            <person name="Elpidina E."/>
            <person name="Vinokurov K."/>
            <person name="Oppert C."/>
            <person name="Zou Z."/>
            <person name="Evans J."/>
            <person name="Lu Z."/>
            <person name="Zhao P."/>
            <person name="Sumathipala N."/>
            <person name="Altincicek B."/>
            <person name="Vilcinskas A."/>
            <person name="Williams M."/>
            <person name="Hultmark D."/>
            <person name="Hetru C."/>
            <person name="Jiang H."/>
            <person name="Grimmelikhuijzen C.J."/>
            <person name="Hauser F."/>
            <person name="Cazzamali G."/>
            <person name="Williamson M."/>
            <person name="Park Y."/>
            <person name="Li B."/>
            <person name="Tanaka Y."/>
            <person name="Predel R."/>
            <person name="Neupert S."/>
            <person name="Schachtner J."/>
            <person name="Verleyen P."/>
            <person name="Raible F."/>
            <person name="Bork P."/>
            <person name="Friedrich M."/>
            <person name="Walden K.K."/>
            <person name="Robertson H.M."/>
            <person name="Angeli S."/>
            <person name="Foret S."/>
            <person name="Bucher G."/>
            <person name="Schuetz S."/>
            <person name="Maleszka R."/>
            <person name="Wimmer E.A."/>
            <person name="Beeman R.W."/>
            <person name="Lorenzen M."/>
            <person name="Tomoyasu Y."/>
            <person name="Miller S.C."/>
            <person name="Grossmann D."/>
            <person name="Bucher G."/>
        </authorList>
    </citation>
    <scope>NUCLEOTIDE SEQUENCE [LARGE SCALE GENOMIC DNA]</scope>
    <source>
        <strain evidence="2 3">Georgia GA2</strain>
    </source>
</reference>
<keyword evidence="3" id="KW-1185">Reference proteome</keyword>
<dbReference type="AlphaFoldDB" id="D6X2A8"/>
<accession>D6X2A8</accession>
<dbReference type="HOGENOM" id="CLU_3126938_0_0_1"/>
<evidence type="ECO:0000256" key="1">
    <source>
        <dbReference type="SAM" id="SignalP"/>
    </source>
</evidence>
<feature type="chain" id="PRO_5003090516" evidence="1">
    <location>
        <begin position="28"/>
        <end position="50"/>
    </location>
</feature>
<sequence>MVMFDEHRTSVLFFVILFEQILGSGLGKCPKLAYMNNFNVTRFTGRWYRN</sequence>
<proteinExistence type="predicted"/>
<dbReference type="EMBL" id="KQ971371">
    <property type="protein sequence ID" value="EFA09887.1"/>
    <property type="molecule type" value="Genomic_DNA"/>
</dbReference>
<protein>
    <submittedName>
        <fullName evidence="2">Uncharacterized protein</fullName>
    </submittedName>
</protein>
<dbReference type="InterPro" id="IPR012674">
    <property type="entry name" value="Calycin"/>
</dbReference>
<evidence type="ECO:0000313" key="3">
    <source>
        <dbReference type="Proteomes" id="UP000007266"/>
    </source>
</evidence>
<evidence type="ECO:0000313" key="2">
    <source>
        <dbReference type="EMBL" id="EFA09887.1"/>
    </source>
</evidence>
<gene>
    <name evidence="2" type="primary">GLEAN_12036</name>
    <name evidence="2" type="ORF">TcasGA2_TC012036</name>
</gene>
<dbReference type="Proteomes" id="UP000007266">
    <property type="component" value="Linkage group 9"/>
</dbReference>
<feature type="signal peptide" evidence="1">
    <location>
        <begin position="1"/>
        <end position="27"/>
    </location>
</feature>
<name>D6X2A8_TRICA</name>
<dbReference type="PhylomeDB" id="D6X2A8"/>
<keyword evidence="1" id="KW-0732">Signal</keyword>
<dbReference type="InParanoid" id="D6X2A8"/>
<reference evidence="2 3" key="2">
    <citation type="journal article" date="2010" name="Nucleic Acids Res.">
        <title>BeetleBase in 2010: revisions to provide comprehensive genomic information for Tribolium castaneum.</title>
        <authorList>
            <person name="Kim H.S."/>
            <person name="Murphy T."/>
            <person name="Xia J."/>
            <person name="Caragea D."/>
            <person name="Park Y."/>
            <person name="Beeman R.W."/>
            <person name="Lorenzen M.D."/>
            <person name="Butcher S."/>
            <person name="Manak J.R."/>
            <person name="Brown S.J."/>
        </authorList>
    </citation>
    <scope>NUCLEOTIDE SEQUENCE [LARGE SCALE GENOMIC DNA]</scope>
    <source>
        <strain evidence="2 3">Georgia GA2</strain>
    </source>
</reference>
<dbReference type="SUPFAM" id="SSF50814">
    <property type="entry name" value="Lipocalins"/>
    <property type="match status" value="1"/>
</dbReference>
<dbReference type="Gene3D" id="2.40.128.20">
    <property type="match status" value="1"/>
</dbReference>